<dbReference type="AlphaFoldDB" id="A0A7X2Z861"/>
<dbReference type="Pfam" id="PF13790">
    <property type="entry name" value="SR1P"/>
    <property type="match status" value="1"/>
</dbReference>
<name>A0A7X2Z861_9BACL</name>
<evidence type="ECO:0000313" key="1">
    <source>
        <dbReference type="EMBL" id="MUG70084.1"/>
    </source>
</evidence>
<evidence type="ECO:0000313" key="2">
    <source>
        <dbReference type="Proteomes" id="UP000450917"/>
    </source>
</evidence>
<dbReference type="Proteomes" id="UP000450917">
    <property type="component" value="Unassembled WGS sequence"/>
</dbReference>
<comment type="caution">
    <text evidence="1">The sequence shown here is derived from an EMBL/GenBank/DDBJ whole genome shotgun (WGS) entry which is preliminary data.</text>
</comment>
<proteinExistence type="predicted"/>
<accession>A0A7X2Z861</accession>
<dbReference type="EMBL" id="WNZX01000003">
    <property type="protein sequence ID" value="MUG70084.1"/>
    <property type="molecule type" value="Genomic_DNA"/>
</dbReference>
<protein>
    <submittedName>
        <fullName evidence="1">GapA-binding peptide SR1P</fullName>
    </submittedName>
</protein>
<dbReference type="InterPro" id="IPR025236">
    <property type="entry name" value="SR1P"/>
</dbReference>
<sequence>MDNATSRVELGTILCKYCEHMIATFDSEKITFYYSDCQRPDCLESRVKTDRPMTEC</sequence>
<dbReference type="RefSeq" id="WP_127606519.1">
    <property type="nucleotide sequence ID" value="NZ_JARTHJ010000005.1"/>
</dbReference>
<gene>
    <name evidence="1" type="ORF">GNP93_05260</name>
</gene>
<reference evidence="1 2" key="1">
    <citation type="submission" date="2019-11" db="EMBL/GenBank/DDBJ databases">
        <title>Draft genome sequences of five Paenibacillus species of dairy origin.</title>
        <authorList>
            <person name="Olajide A.M."/>
            <person name="Chen S."/>
            <person name="Lapointe G."/>
        </authorList>
    </citation>
    <scope>NUCLEOTIDE SEQUENCE [LARGE SCALE GENOMIC DNA]</scope>
    <source>
        <strain evidence="1 2">2CS3</strain>
    </source>
</reference>
<organism evidence="1 2">
    <name type="scientific">Paenibacillus validus</name>
    <dbReference type="NCBI Taxonomy" id="44253"/>
    <lineage>
        <taxon>Bacteria</taxon>
        <taxon>Bacillati</taxon>
        <taxon>Bacillota</taxon>
        <taxon>Bacilli</taxon>
        <taxon>Bacillales</taxon>
        <taxon>Paenibacillaceae</taxon>
        <taxon>Paenibacillus</taxon>
    </lineage>
</organism>
<keyword evidence="2" id="KW-1185">Reference proteome</keyword>